<name>A0A856MJL7_9CYAN</name>
<comment type="subcellular location">
    <subcellularLocation>
        <location evidence="1">Secreted</location>
    </subcellularLocation>
</comment>
<evidence type="ECO:0000313" key="4">
    <source>
        <dbReference type="Proteomes" id="UP000503129"/>
    </source>
</evidence>
<evidence type="ECO:0000256" key="1">
    <source>
        <dbReference type="ARBA" id="ARBA00004613"/>
    </source>
</evidence>
<dbReference type="KEGG" id="bsen:DP114_25110"/>
<dbReference type="SUPFAM" id="SSF51120">
    <property type="entry name" value="beta-Roll"/>
    <property type="match status" value="1"/>
</dbReference>
<keyword evidence="4" id="KW-1185">Reference proteome</keyword>
<dbReference type="InterPro" id="IPR018511">
    <property type="entry name" value="Hemolysin-typ_Ca-bd_CS"/>
</dbReference>
<dbReference type="PROSITE" id="PS00330">
    <property type="entry name" value="HEMOLYSIN_CALCIUM"/>
    <property type="match status" value="1"/>
</dbReference>
<dbReference type="PANTHER" id="PTHR38340:SF1">
    <property type="entry name" value="S-LAYER PROTEIN"/>
    <property type="match status" value="1"/>
</dbReference>
<dbReference type="Pfam" id="PF00353">
    <property type="entry name" value="HemolysinCabind"/>
    <property type="match status" value="3"/>
</dbReference>
<keyword evidence="2" id="KW-0964">Secreted</keyword>
<dbReference type="GO" id="GO:0005509">
    <property type="term" value="F:calcium ion binding"/>
    <property type="evidence" value="ECO:0007669"/>
    <property type="project" value="InterPro"/>
</dbReference>
<sequence length="228" mass="24193">MPAIYGTIYNDNDTYGPDGNFHSSINGTDQADISIFGKEGDDIIYGRGGGDIIDAGSGNDTVYGGDGNDTILGRTGNDVLYGDNGDDVLFGEADNDKLYGGAGNDILWGGDGDDRLDGYATTGTEYDTLKGEAGSDVFVLGGWWGVSYQGYGYATITDFNGAYDWIEVPGNANTQSYNGISYSLGTGNWEGSSATDTLIYYGAQTPENVIAVVQDTTDVNFSRDFRFV</sequence>
<dbReference type="Gene3D" id="2.150.10.10">
    <property type="entry name" value="Serralysin-like metalloprotease, C-terminal"/>
    <property type="match status" value="3"/>
</dbReference>
<dbReference type="GO" id="GO:0005576">
    <property type="term" value="C:extracellular region"/>
    <property type="evidence" value="ECO:0007669"/>
    <property type="project" value="UniProtKB-SubCell"/>
</dbReference>
<organism evidence="3 4">
    <name type="scientific">Brasilonema sennae CENA114</name>
    <dbReference type="NCBI Taxonomy" id="415709"/>
    <lineage>
        <taxon>Bacteria</taxon>
        <taxon>Bacillati</taxon>
        <taxon>Cyanobacteriota</taxon>
        <taxon>Cyanophyceae</taxon>
        <taxon>Nostocales</taxon>
        <taxon>Scytonemataceae</taxon>
        <taxon>Brasilonema</taxon>
        <taxon>Bromeliae group (in: Brasilonema)</taxon>
    </lineage>
</organism>
<evidence type="ECO:0000256" key="2">
    <source>
        <dbReference type="ARBA" id="ARBA00022525"/>
    </source>
</evidence>
<dbReference type="PANTHER" id="PTHR38340">
    <property type="entry name" value="S-LAYER PROTEIN"/>
    <property type="match status" value="1"/>
</dbReference>
<gene>
    <name evidence="3" type="ORF">DP114_25110</name>
</gene>
<dbReference type="InterPro" id="IPR011049">
    <property type="entry name" value="Serralysin-like_metalloprot_C"/>
</dbReference>
<dbReference type="EMBL" id="CP030118">
    <property type="protein sequence ID" value="QDL10742.1"/>
    <property type="molecule type" value="Genomic_DNA"/>
</dbReference>
<dbReference type="InterPro" id="IPR050557">
    <property type="entry name" value="RTX_toxin/Mannuronan_C5-epim"/>
</dbReference>
<dbReference type="AlphaFoldDB" id="A0A856MJL7"/>
<dbReference type="InterPro" id="IPR001343">
    <property type="entry name" value="Hemolysn_Ca-bd"/>
</dbReference>
<accession>A0A856MJL7</accession>
<dbReference type="Proteomes" id="UP000503129">
    <property type="component" value="Chromosome"/>
</dbReference>
<reference evidence="3 4" key="1">
    <citation type="submission" date="2018-06" db="EMBL/GenBank/DDBJ databases">
        <title>Comparative genomics of Brasilonema spp. strains.</title>
        <authorList>
            <person name="Alvarenga D.O."/>
            <person name="Fiore M.F."/>
            <person name="Varani A.M."/>
        </authorList>
    </citation>
    <scope>NUCLEOTIDE SEQUENCE [LARGE SCALE GENOMIC DNA]</scope>
    <source>
        <strain evidence="3 4">CENA114</strain>
    </source>
</reference>
<protein>
    <submittedName>
        <fullName evidence="3">Calcium-binding protein</fullName>
    </submittedName>
</protein>
<dbReference type="PRINTS" id="PR00313">
    <property type="entry name" value="CABNDNGRPT"/>
</dbReference>
<dbReference type="RefSeq" id="WP_169264628.1">
    <property type="nucleotide sequence ID" value="NZ_CAWOXK010000001.1"/>
</dbReference>
<proteinExistence type="predicted"/>
<evidence type="ECO:0000313" key="3">
    <source>
        <dbReference type="EMBL" id="QDL10742.1"/>
    </source>
</evidence>